<dbReference type="Proteomes" id="UP001374579">
    <property type="component" value="Unassembled WGS sequence"/>
</dbReference>
<feature type="domain" description="RRM" evidence="5">
    <location>
        <begin position="49"/>
        <end position="137"/>
    </location>
</feature>
<dbReference type="CDD" id="cd12951">
    <property type="entry name" value="RRP7_Rrp7A"/>
    <property type="match status" value="1"/>
</dbReference>
<dbReference type="AlphaFoldDB" id="A0AAN9BYQ4"/>
<dbReference type="InterPro" id="IPR012677">
    <property type="entry name" value="Nucleotide-bd_a/b_plait_sf"/>
</dbReference>
<accession>A0AAN9BYQ4</accession>
<evidence type="ECO:0000256" key="3">
    <source>
        <dbReference type="SAM" id="Coils"/>
    </source>
</evidence>
<dbReference type="GO" id="GO:0006364">
    <property type="term" value="P:rRNA processing"/>
    <property type="evidence" value="ECO:0007669"/>
    <property type="project" value="TreeGrafter"/>
</dbReference>
<dbReference type="GO" id="GO:0000028">
    <property type="term" value="P:ribosomal small subunit assembly"/>
    <property type="evidence" value="ECO:0007669"/>
    <property type="project" value="TreeGrafter"/>
</dbReference>
<dbReference type="InterPro" id="IPR024326">
    <property type="entry name" value="RRP7_C"/>
</dbReference>
<evidence type="ECO:0000256" key="2">
    <source>
        <dbReference type="PROSITE-ProRule" id="PRU00176"/>
    </source>
</evidence>
<dbReference type="PANTHER" id="PTHR13191">
    <property type="entry name" value="RIBOSOMAL RNA PROCESSING PROTEIN 7-RELATED"/>
    <property type="match status" value="1"/>
</dbReference>
<name>A0AAN9BYQ4_9CAEN</name>
<dbReference type="GO" id="GO:0003723">
    <property type="term" value="F:RNA binding"/>
    <property type="evidence" value="ECO:0007669"/>
    <property type="project" value="UniProtKB-UniRule"/>
</dbReference>
<organism evidence="6 7">
    <name type="scientific">Littorina saxatilis</name>
    <dbReference type="NCBI Taxonomy" id="31220"/>
    <lineage>
        <taxon>Eukaryota</taxon>
        <taxon>Metazoa</taxon>
        <taxon>Spiralia</taxon>
        <taxon>Lophotrochozoa</taxon>
        <taxon>Mollusca</taxon>
        <taxon>Gastropoda</taxon>
        <taxon>Caenogastropoda</taxon>
        <taxon>Littorinimorpha</taxon>
        <taxon>Littorinoidea</taxon>
        <taxon>Littorinidae</taxon>
        <taxon>Littorina</taxon>
    </lineage>
</organism>
<dbReference type="GO" id="GO:0032545">
    <property type="term" value="C:CURI complex"/>
    <property type="evidence" value="ECO:0007669"/>
    <property type="project" value="TreeGrafter"/>
</dbReference>
<evidence type="ECO:0000256" key="1">
    <source>
        <dbReference type="ARBA" id="ARBA00006110"/>
    </source>
</evidence>
<dbReference type="PROSITE" id="PS50102">
    <property type="entry name" value="RRM"/>
    <property type="match status" value="1"/>
</dbReference>
<evidence type="ECO:0000259" key="5">
    <source>
        <dbReference type="PROSITE" id="PS50102"/>
    </source>
</evidence>
<dbReference type="InterPro" id="IPR035979">
    <property type="entry name" value="RBD_domain_sf"/>
</dbReference>
<dbReference type="GO" id="GO:0034456">
    <property type="term" value="C:UTP-C complex"/>
    <property type="evidence" value="ECO:0007669"/>
    <property type="project" value="TreeGrafter"/>
</dbReference>
<feature type="region of interest" description="Disordered" evidence="4">
    <location>
        <begin position="202"/>
        <end position="229"/>
    </location>
</feature>
<protein>
    <recommendedName>
        <fullName evidence="5">RRM domain-containing protein</fullName>
    </recommendedName>
</protein>
<feature type="compositionally biased region" description="Basic and acidic residues" evidence="4">
    <location>
        <begin position="206"/>
        <end position="218"/>
    </location>
</feature>
<comment type="caution">
    <text evidence="6">The sequence shown here is derived from an EMBL/GenBank/DDBJ whole genome shotgun (WGS) entry which is preliminary data.</text>
</comment>
<dbReference type="SUPFAM" id="SSF54928">
    <property type="entry name" value="RNA-binding domain, RBD"/>
    <property type="match status" value="1"/>
</dbReference>
<dbReference type="InterPro" id="IPR000504">
    <property type="entry name" value="RRM_dom"/>
</dbReference>
<dbReference type="Gene3D" id="6.10.250.1770">
    <property type="match status" value="1"/>
</dbReference>
<keyword evidence="3" id="KW-0175">Coiled coil</keyword>
<evidence type="ECO:0000313" key="6">
    <source>
        <dbReference type="EMBL" id="KAK7113559.1"/>
    </source>
</evidence>
<evidence type="ECO:0000313" key="7">
    <source>
        <dbReference type="Proteomes" id="UP001374579"/>
    </source>
</evidence>
<dbReference type="PANTHER" id="PTHR13191:SF0">
    <property type="entry name" value="RIBOSOMAL RNA-PROCESSING PROTEIN 7 HOMOLOG A-RELATED"/>
    <property type="match status" value="1"/>
</dbReference>
<dbReference type="InterPro" id="IPR040447">
    <property type="entry name" value="RRM_Rrp7"/>
</dbReference>
<dbReference type="InterPro" id="IPR040446">
    <property type="entry name" value="RRP7"/>
</dbReference>
<keyword evidence="7" id="KW-1185">Reference proteome</keyword>
<dbReference type="Gene3D" id="3.30.70.330">
    <property type="match status" value="1"/>
</dbReference>
<reference evidence="6 7" key="1">
    <citation type="submission" date="2024-02" db="EMBL/GenBank/DDBJ databases">
        <title>Chromosome-scale genome assembly of the rough periwinkle Littorina saxatilis.</title>
        <authorList>
            <person name="De Jode A."/>
            <person name="Faria R."/>
            <person name="Formenti G."/>
            <person name="Sims Y."/>
            <person name="Smith T.P."/>
            <person name="Tracey A."/>
            <person name="Wood J.M.D."/>
            <person name="Zagrodzka Z.B."/>
            <person name="Johannesson K."/>
            <person name="Butlin R.K."/>
            <person name="Leder E.H."/>
        </authorList>
    </citation>
    <scope>NUCLEOTIDE SEQUENCE [LARGE SCALE GENOMIC DNA]</scope>
    <source>
        <strain evidence="6">Snail1</strain>
        <tissue evidence="6">Muscle</tissue>
    </source>
</reference>
<feature type="coiled-coil region" evidence="3">
    <location>
        <begin position="237"/>
        <end position="264"/>
    </location>
</feature>
<keyword evidence="2" id="KW-0694">RNA-binding</keyword>
<proteinExistence type="inferred from homology"/>
<sequence>MAESEHMVIKGLTVVPVKFDEARTTVHYVYLKQHDVRQKGGDDVKPKDRTVFVGNVPPWATEESFKHAFGCCGRVENVYFHAKPCKGKPAEDNSKRRELFPKMDHRVAYLVFKNQQSVNKALHLSYTKSLTLSTKKSPIVHGCARYKQMYLESRQTDVAELKKQVTERIMEHDLKEQEIEEVLKNAEPDDEGWTVVTRVGKNKGAPRTEAEDRRVKQKEGRKRKRKEMTNFYTFQTREQKKQKIEELREKFEMDRSKVEIMKAQRKFKPF</sequence>
<comment type="similarity">
    <text evidence="1">Belongs to the RRP7 family.</text>
</comment>
<dbReference type="Pfam" id="PF12923">
    <property type="entry name" value="RRP7"/>
    <property type="match status" value="1"/>
</dbReference>
<dbReference type="Pfam" id="PF17799">
    <property type="entry name" value="RRM_Rrp7"/>
    <property type="match status" value="1"/>
</dbReference>
<gene>
    <name evidence="6" type="ORF">V1264_012825</name>
</gene>
<dbReference type="EMBL" id="JBAMIC010000002">
    <property type="protein sequence ID" value="KAK7113559.1"/>
    <property type="molecule type" value="Genomic_DNA"/>
</dbReference>
<evidence type="ECO:0000256" key="4">
    <source>
        <dbReference type="SAM" id="MobiDB-lite"/>
    </source>
</evidence>